<dbReference type="EMBL" id="QSJP01000024">
    <property type="protein sequence ID" value="RHD83018.1"/>
    <property type="molecule type" value="Genomic_DNA"/>
</dbReference>
<comment type="caution">
    <text evidence="2">The sequence shown here is derived from an EMBL/GenBank/DDBJ whole genome shotgun (WGS) entry which is preliminary data.</text>
</comment>
<accession>A0A2J6ADN8</accession>
<name>A0A2J6ADN8_BACT4</name>
<reference evidence="2 3" key="1">
    <citation type="submission" date="2018-08" db="EMBL/GenBank/DDBJ databases">
        <title>A genome reference for cultivated species of the human gut microbiota.</title>
        <authorList>
            <person name="Zou Y."/>
            <person name="Xue W."/>
            <person name="Luo G."/>
        </authorList>
    </citation>
    <scope>NUCLEOTIDE SEQUENCE [LARGE SCALE GENOMIC DNA]</scope>
    <source>
        <strain evidence="2 3">AM30-26</strain>
    </source>
</reference>
<dbReference type="AlphaFoldDB" id="A0A2J6ADN8"/>
<dbReference type="Pfam" id="PF18692">
    <property type="entry name" value="DUF5640"/>
    <property type="match status" value="1"/>
</dbReference>
<evidence type="ECO:0000259" key="1">
    <source>
        <dbReference type="Pfam" id="PF18692"/>
    </source>
</evidence>
<sequence>MTLILFLPLPNKQIKYLYVMKKILFFMILLCPIVLGGCSSDDDDWMDLDSKHLVGTWSTGTEGTHKYLKFENDGTGYYALLNGASFLTNYLFTYEISGDNINIEITYSDDGNKLKGQKKVWECLFSKDILKIKNGSEDGTYKRVE</sequence>
<protein>
    <recommendedName>
        <fullName evidence="1">DUF5640 domain-containing protein</fullName>
    </recommendedName>
</protein>
<dbReference type="Gene3D" id="2.40.128.360">
    <property type="match status" value="1"/>
</dbReference>
<evidence type="ECO:0000313" key="3">
    <source>
        <dbReference type="Proteomes" id="UP000284785"/>
    </source>
</evidence>
<evidence type="ECO:0000313" key="2">
    <source>
        <dbReference type="EMBL" id="RHD83018.1"/>
    </source>
</evidence>
<proteinExistence type="predicted"/>
<organism evidence="2 3">
    <name type="scientific">Bacteroides thetaiotaomicron</name>
    <dbReference type="NCBI Taxonomy" id="818"/>
    <lineage>
        <taxon>Bacteria</taxon>
        <taxon>Pseudomonadati</taxon>
        <taxon>Bacteroidota</taxon>
        <taxon>Bacteroidia</taxon>
        <taxon>Bacteroidales</taxon>
        <taxon>Bacteroidaceae</taxon>
        <taxon>Bacteroides</taxon>
    </lineage>
</organism>
<gene>
    <name evidence="2" type="ORF">DW780_21300</name>
</gene>
<dbReference type="Proteomes" id="UP000284785">
    <property type="component" value="Unassembled WGS sequence"/>
</dbReference>
<feature type="domain" description="DUF5640" evidence="1">
    <location>
        <begin position="52"/>
        <end position="143"/>
    </location>
</feature>
<dbReference type="InterPro" id="IPR040984">
    <property type="entry name" value="DUF5640"/>
</dbReference>